<name>A0A9P0P1Z9_ACAOB</name>
<dbReference type="PANTHER" id="PTHR21477">
    <property type="entry name" value="ZGC:172139"/>
    <property type="match status" value="1"/>
</dbReference>
<evidence type="ECO:0000313" key="2">
    <source>
        <dbReference type="EMBL" id="CAH1965569.1"/>
    </source>
</evidence>
<feature type="region of interest" description="Disordered" evidence="1">
    <location>
        <begin position="268"/>
        <end position="288"/>
    </location>
</feature>
<accession>A0A9P0P1Z9</accession>
<gene>
    <name evidence="2" type="ORF">ACAOBT_LOCUS6403</name>
</gene>
<proteinExistence type="predicted"/>
<dbReference type="Proteomes" id="UP001152888">
    <property type="component" value="Unassembled WGS sequence"/>
</dbReference>
<evidence type="ECO:0000313" key="3">
    <source>
        <dbReference type="Proteomes" id="UP001152888"/>
    </source>
</evidence>
<comment type="caution">
    <text evidence="2">The sequence shown here is derived from an EMBL/GenBank/DDBJ whole genome shotgun (WGS) entry which is preliminary data.</text>
</comment>
<dbReference type="Pfam" id="PF09741">
    <property type="entry name" value="DUF2045"/>
    <property type="match status" value="1"/>
</dbReference>
<dbReference type="OrthoDB" id="1906921at2759"/>
<dbReference type="InterPro" id="IPR019141">
    <property type="entry name" value="DUF2045"/>
</dbReference>
<dbReference type="EMBL" id="CAKOFQ010006726">
    <property type="protein sequence ID" value="CAH1965569.1"/>
    <property type="molecule type" value="Genomic_DNA"/>
</dbReference>
<organism evidence="2 3">
    <name type="scientific">Acanthoscelides obtectus</name>
    <name type="common">Bean weevil</name>
    <name type="synonym">Bruchus obtectus</name>
    <dbReference type="NCBI Taxonomy" id="200917"/>
    <lineage>
        <taxon>Eukaryota</taxon>
        <taxon>Metazoa</taxon>
        <taxon>Ecdysozoa</taxon>
        <taxon>Arthropoda</taxon>
        <taxon>Hexapoda</taxon>
        <taxon>Insecta</taxon>
        <taxon>Pterygota</taxon>
        <taxon>Neoptera</taxon>
        <taxon>Endopterygota</taxon>
        <taxon>Coleoptera</taxon>
        <taxon>Polyphaga</taxon>
        <taxon>Cucujiformia</taxon>
        <taxon>Chrysomeloidea</taxon>
        <taxon>Chrysomelidae</taxon>
        <taxon>Bruchinae</taxon>
        <taxon>Bruchini</taxon>
        <taxon>Acanthoscelides</taxon>
    </lineage>
</organism>
<dbReference type="PANTHER" id="PTHR21477:SF13">
    <property type="entry name" value="KIAA0930"/>
    <property type="match status" value="1"/>
</dbReference>
<dbReference type="AlphaFoldDB" id="A0A9P0P1Z9"/>
<protein>
    <recommendedName>
        <fullName evidence="4">KIAA0930</fullName>
    </recommendedName>
</protein>
<reference evidence="2" key="1">
    <citation type="submission" date="2022-03" db="EMBL/GenBank/DDBJ databases">
        <authorList>
            <person name="Sayadi A."/>
        </authorList>
    </citation>
    <scope>NUCLEOTIDE SEQUENCE</scope>
</reference>
<sequence length="661" mass="75944">MAYSNIAAHSKTPTALEQLLEEINFQRTKEMRQLLKDESGFVMLQGTTYWTDLFVRHFLFQNESTMDCDDLLFFVRKKHVKGSPRYLPKFETEVDVFRKDSRKLPIGDPDIDWEETVYLNLIIHQFEYTLTLAICTRTSPKELQVLKRHSQKVYASPSRRRMDTKGEVEEITYPHICFMVDNFDEVFHDILVRDGEMVCVELLAADRSGTMQGVIFLGSIRYDALKKVYDARQSSLSTKMAQRMTFGLFSSTATQRCEFVRMKGPQGKGHAEMAVTKPKGSGVETPSSEPGFCATDMWDSDWEDDQEDFYFYRCQRRLSDPSSNINNFVRGGWKTKLDVKARSESEGLDSIDNGLSEIEAGDLRDDKSGNAPSTKSACCCGCFKRRNRESYLEMYSMQTTCVDHKQCAQRARLGPPDNDCCHSVDVNPEECTLKNADDENTTIKQCQQNANYGECEYGDEAVYFDRNDFVKFAPSVQTSCCHQESEEKRCYLTVNGKEELPSVHGVKYCLSETEKHVRHSSLRSKVVLSRDKVKFCKGINGNVNPVTIKNVSAYCTLPKTPRKVGENHQHHTRHANPPKRVTPDGTHIYYWCDLKKENELDDGAYNPLWTMQGFTQTFHFWKENKRAQSVPLNAFLTYVTLPWWSIAKDILDHREGPILTF</sequence>
<evidence type="ECO:0008006" key="4">
    <source>
        <dbReference type="Google" id="ProtNLM"/>
    </source>
</evidence>
<keyword evidence="3" id="KW-1185">Reference proteome</keyword>
<evidence type="ECO:0000256" key="1">
    <source>
        <dbReference type="SAM" id="MobiDB-lite"/>
    </source>
</evidence>